<feature type="binding site" evidence="15">
    <location>
        <position position="946"/>
    </location>
    <ligand>
        <name>ATP</name>
        <dbReference type="ChEBI" id="CHEBI:30616"/>
    </ligand>
</feature>
<dbReference type="PANTHER" id="PTHR24092">
    <property type="entry name" value="PROBABLE PHOSPHOLIPID-TRANSPORTING ATPASE"/>
    <property type="match status" value="1"/>
</dbReference>
<dbReference type="GO" id="GO:0016887">
    <property type="term" value="F:ATP hydrolysis activity"/>
    <property type="evidence" value="ECO:0007669"/>
    <property type="project" value="InterPro"/>
</dbReference>
<feature type="binding site" evidence="15">
    <location>
        <position position="969"/>
    </location>
    <ligand>
        <name>ATP</name>
        <dbReference type="ChEBI" id="CHEBI:30616"/>
    </ligand>
</feature>
<feature type="binding site" evidence="15">
    <location>
        <position position="1202"/>
    </location>
    <ligand>
        <name>ATP</name>
        <dbReference type="ChEBI" id="CHEBI:30616"/>
    </ligand>
</feature>
<feature type="transmembrane region" description="Helical" evidence="17">
    <location>
        <begin position="1457"/>
        <end position="1479"/>
    </location>
</feature>
<gene>
    <name evidence="22" type="ORF">FALBO_10874</name>
</gene>
<evidence type="ECO:0000256" key="5">
    <source>
        <dbReference type="ARBA" id="ARBA00022723"/>
    </source>
</evidence>
<proteinExistence type="inferred from homology"/>
<evidence type="ECO:0000313" key="23">
    <source>
        <dbReference type="Proteomes" id="UP000554235"/>
    </source>
</evidence>
<organism evidence="22 23">
    <name type="scientific">Fusarium albosuccineum</name>
    <dbReference type="NCBI Taxonomy" id="1237068"/>
    <lineage>
        <taxon>Eukaryota</taxon>
        <taxon>Fungi</taxon>
        <taxon>Dikarya</taxon>
        <taxon>Ascomycota</taxon>
        <taxon>Pezizomycotina</taxon>
        <taxon>Sordariomycetes</taxon>
        <taxon>Hypocreomycetidae</taxon>
        <taxon>Hypocreales</taxon>
        <taxon>Nectriaceae</taxon>
        <taxon>Fusarium</taxon>
        <taxon>Fusarium decemcellulare species complex</taxon>
    </lineage>
</organism>
<feature type="binding site" evidence="16">
    <location>
        <position position="1317"/>
    </location>
    <ligand>
        <name>Mg(2+)</name>
        <dbReference type="ChEBI" id="CHEBI:18420"/>
    </ligand>
</feature>
<comment type="caution">
    <text evidence="22">The sequence shown here is derived from an EMBL/GenBank/DDBJ whole genome shotgun (WGS) entry which is preliminary data.</text>
</comment>
<feature type="active site" description="4-aspartylphosphate intermediate" evidence="14">
    <location>
        <position position="739"/>
    </location>
</feature>
<evidence type="ECO:0000259" key="19">
    <source>
        <dbReference type="Pfam" id="PF00122"/>
    </source>
</evidence>
<evidence type="ECO:0000256" key="6">
    <source>
        <dbReference type="ARBA" id="ARBA00022741"/>
    </source>
</evidence>
<keyword evidence="4 17" id="KW-0812">Transmembrane</keyword>
<dbReference type="PROSITE" id="PS00154">
    <property type="entry name" value="ATPASE_E1_E2"/>
    <property type="match status" value="1"/>
</dbReference>
<dbReference type="GO" id="GO:0006892">
    <property type="term" value="P:post-Golgi vesicle-mediated transport"/>
    <property type="evidence" value="ECO:0007669"/>
    <property type="project" value="TreeGrafter"/>
</dbReference>
<feature type="compositionally biased region" description="Polar residues" evidence="18">
    <location>
        <begin position="1054"/>
        <end position="1079"/>
    </location>
</feature>
<evidence type="ECO:0000256" key="9">
    <source>
        <dbReference type="ARBA" id="ARBA00022967"/>
    </source>
</evidence>
<feature type="transmembrane region" description="Helical" evidence="17">
    <location>
        <begin position="1407"/>
        <end position="1427"/>
    </location>
</feature>
<feature type="region of interest" description="Disordered" evidence="18">
    <location>
        <begin position="438"/>
        <end position="460"/>
    </location>
</feature>
<dbReference type="FunFam" id="3.40.50.1000:FF:000001">
    <property type="entry name" value="Phospholipid-transporting ATPase IC"/>
    <property type="match status" value="1"/>
</dbReference>
<feature type="binding site" evidence="15">
    <location>
        <position position="1296"/>
    </location>
    <ligand>
        <name>ATP</name>
        <dbReference type="ChEBI" id="CHEBI:30616"/>
    </ligand>
</feature>
<dbReference type="Pfam" id="PF16209">
    <property type="entry name" value="PhoLip_ATPase_N"/>
    <property type="match status" value="1"/>
</dbReference>
<feature type="binding site" evidence="15">
    <location>
        <position position="900"/>
    </location>
    <ligand>
        <name>ATP</name>
        <dbReference type="ChEBI" id="CHEBI:30616"/>
    </ligand>
</feature>
<dbReference type="Pfam" id="PF13246">
    <property type="entry name" value="Cation_ATPase"/>
    <property type="match status" value="1"/>
</dbReference>
<dbReference type="Gene3D" id="3.40.50.1000">
    <property type="entry name" value="HAD superfamily/HAD-like"/>
    <property type="match status" value="1"/>
</dbReference>
<keyword evidence="5 16" id="KW-0479">Metal-binding</keyword>
<feature type="binding site" evidence="15">
    <location>
        <position position="1204"/>
    </location>
    <ligand>
        <name>ATP</name>
        <dbReference type="ChEBI" id="CHEBI:30616"/>
    </ligand>
</feature>
<dbReference type="InterPro" id="IPR001757">
    <property type="entry name" value="P_typ_ATPase"/>
</dbReference>
<dbReference type="EMBL" id="JAADYS010001554">
    <property type="protein sequence ID" value="KAF4462321.1"/>
    <property type="molecule type" value="Genomic_DNA"/>
</dbReference>
<feature type="transmembrane region" description="Helical" evidence="17">
    <location>
        <begin position="1491"/>
        <end position="1512"/>
    </location>
</feature>
<dbReference type="InterPro" id="IPR018303">
    <property type="entry name" value="ATPase_P-typ_P_site"/>
</dbReference>
<feature type="binding site" evidence="15">
    <location>
        <position position="741"/>
    </location>
    <ligand>
        <name>ATP</name>
        <dbReference type="ChEBI" id="CHEBI:30616"/>
    </ligand>
</feature>
<dbReference type="Pfam" id="PF00702">
    <property type="entry name" value="Hydrolase"/>
    <property type="match status" value="1"/>
</dbReference>
<feature type="binding site" evidence="15">
    <location>
        <position position="1320"/>
    </location>
    <ligand>
        <name>ATP</name>
        <dbReference type="ChEBI" id="CHEBI:30616"/>
    </ligand>
</feature>
<feature type="domain" description="P-type ATPase N-terminal" evidence="20">
    <location>
        <begin position="332"/>
        <end position="390"/>
    </location>
</feature>
<feature type="domain" description="P-type ATPase A" evidence="19">
    <location>
        <begin position="468"/>
        <end position="608"/>
    </location>
</feature>
<feature type="transmembrane region" description="Helical" evidence="17">
    <location>
        <begin position="1564"/>
        <end position="1584"/>
    </location>
</feature>
<reference evidence="22 23" key="1">
    <citation type="submission" date="2020-01" db="EMBL/GenBank/DDBJ databases">
        <title>Identification and distribution of gene clusters putatively required for synthesis of sphingolipid metabolism inhibitors in phylogenetically diverse species of the filamentous fungus Fusarium.</title>
        <authorList>
            <person name="Kim H.-S."/>
            <person name="Busman M."/>
            <person name="Brown D.W."/>
            <person name="Divon H."/>
            <person name="Uhlig S."/>
            <person name="Proctor R.H."/>
        </authorList>
    </citation>
    <scope>NUCLEOTIDE SEQUENCE [LARGE SCALE GENOMIC DNA]</scope>
    <source>
        <strain evidence="22 23">NRRL 20459</strain>
    </source>
</reference>
<feature type="transmembrane region" description="Helical" evidence="17">
    <location>
        <begin position="1519"/>
        <end position="1544"/>
    </location>
</feature>
<dbReference type="EC" id="7.6.2.1" evidence="17"/>
<dbReference type="InterPro" id="IPR032631">
    <property type="entry name" value="P-type_ATPase_N"/>
</dbReference>
<keyword evidence="11 17" id="KW-0472">Membrane</keyword>
<evidence type="ECO:0000256" key="11">
    <source>
        <dbReference type="ARBA" id="ARBA00023136"/>
    </source>
</evidence>
<dbReference type="InterPro" id="IPR059000">
    <property type="entry name" value="ATPase_P-type_domA"/>
</dbReference>
<dbReference type="InterPro" id="IPR023298">
    <property type="entry name" value="ATPase_P-typ_TM_dom_sf"/>
</dbReference>
<dbReference type="GO" id="GO:0005524">
    <property type="term" value="F:ATP binding"/>
    <property type="evidence" value="ECO:0007669"/>
    <property type="project" value="UniProtKB-UniRule"/>
</dbReference>
<feature type="binding site" evidence="15">
    <location>
        <position position="739"/>
    </location>
    <ligand>
        <name>ATP</name>
        <dbReference type="ChEBI" id="CHEBI:30616"/>
    </ligand>
</feature>
<dbReference type="Pfam" id="PF00122">
    <property type="entry name" value="E1-E2_ATPase"/>
    <property type="match status" value="1"/>
</dbReference>
<feature type="compositionally biased region" description="Basic and acidic residues" evidence="18">
    <location>
        <begin position="1645"/>
        <end position="1659"/>
    </location>
</feature>
<feature type="region of interest" description="Disordered" evidence="18">
    <location>
        <begin position="1610"/>
        <end position="1659"/>
    </location>
</feature>
<feature type="binding site" evidence="15">
    <location>
        <position position="1290"/>
    </location>
    <ligand>
        <name>ATP</name>
        <dbReference type="ChEBI" id="CHEBI:30616"/>
    </ligand>
</feature>
<dbReference type="SUPFAM" id="SSF81653">
    <property type="entry name" value="Calcium ATPase, transduction domain A"/>
    <property type="match status" value="1"/>
</dbReference>
<dbReference type="Gene3D" id="2.70.150.10">
    <property type="entry name" value="Calcium-transporting ATPase, cytoplasmic transduction domain A"/>
    <property type="match status" value="1"/>
</dbReference>
<dbReference type="InterPro" id="IPR032630">
    <property type="entry name" value="P_typ_ATPase_c"/>
</dbReference>
<evidence type="ECO:0000256" key="3">
    <source>
        <dbReference type="ARBA" id="ARBA00008109"/>
    </source>
</evidence>
<dbReference type="Pfam" id="PF16212">
    <property type="entry name" value="PhoLip_ATPase_C"/>
    <property type="match status" value="1"/>
</dbReference>
<evidence type="ECO:0000313" key="22">
    <source>
        <dbReference type="EMBL" id="KAF4462321.1"/>
    </source>
</evidence>
<dbReference type="InterPro" id="IPR006539">
    <property type="entry name" value="P-type_ATPase_IV"/>
</dbReference>
<evidence type="ECO:0000256" key="15">
    <source>
        <dbReference type="PIRSR" id="PIRSR606539-2"/>
    </source>
</evidence>
<feature type="transmembrane region" description="Helical" evidence="17">
    <location>
        <begin position="675"/>
        <end position="694"/>
    </location>
</feature>
<sequence length="1659" mass="187718">MRGFEVGGKERERAWSSCPLPSGYERTNDSALIYVRIQGGVKLRGLEGHAWIALTAELLFGHFLSSRNLNRAWVPSGSSNNLRFKPNTVLRDSRPLLHIHHLHSRCRGPSGLNMAPSRSNNAGRRLSHSRTNPDDADDEVARDLAALDERYPRTSTNFSRPRIPRRSLTDPNNDPSQRPLDDSHVRSGSRQPDNEGPRSRVSGHYELQPIPSRTELSTDLAGVPPYSMDRTDKSFTSPIDKGSFNFNGDSTVKSSVRDDIKKYLRERRARKLGPGAKPTWKDRTKKQLTQFHQKVILETILRQKPLEPLPDGRHIPLNPAERRPEGLIDERTAGKPYISNFIRSSRYTIWDFIPKQLIFQFSKLGNFYFLVVGSIQMVPGLSTVGRWTTIAPLAVFVAFSMAKEGYDDYRRYRMDRVENRSEAWILGERVTEKTRLRHTEKMRRRKKEKVPENGEEHMPEDLEAGATTTAKASSDGDWTSVQWQNVRVGDVIRLRRDDPVPADIVLLHATGPNGIAYIDTMALDGETNLKSKQACPLFAERCATMEGLRSTQANVVSENPNLDLYTYDGRVTVEGEALPISLNNVVYRGSTLRNTVEAVGIVVNTGEECKIRMNANKNVRAKKPAMQSVINKMILVQIFILLMLTMGLTIGYYLWKDSDENFAFYLRAVAFKEIFFGYIIMFNTLIPLSLYISLEIIKLGQLLLLQDAEMYDPVSDTPMVANTTTILENLGQVSYIFSDKTGTLTENIMRFRKLSVAGVACLHDMDVQREEEAMRKRLEELERPKKGKSKMRDQSATPATPVNNFDGRLDDGARGDGLQRPGPVRTLSTRSASHWRSSVKLNDETDMKTEDLLDYIQRKPNTTFSRKAKHFLLCIALCHTCLPEKLDNGDITFQAASPDELALVEAAKDLGLLVIDRPAKAIKLEFRDEDGNLQTEMYEVLDVIEFSSKRKRMSIIIRMPDGRICVFCKGADNIIMQRLKLSHIAEQTAKDIGRRASVRKISEQDMALRRMSSQASNPYGSPRNSFGLTRAESSGRKEGLRLSLGRRSTDVKRLSQQYATSPRSPRTSADMWSSTSPRQSLGRKPSFEPVDRKIDESLAGNDGAVFEKCFQHINDFASEGLRTLLYAYRYIDEDSYHQWKAQYREAETSLVDRQERIEAAGELIEQKFELAGATAIEDKLQDGVPDTIDKLRRANIHVWMLTGDKRETAINIGHSAGVCKPWSEVYILDATLDNLKDTITAALNDVSRAMAPHSVVVVDGQTLAKIDEDDDLSLLFYDLVVRVDSVICCRASPSQKTNLVRSIRRYVPKSMTLAIGDGANDIGMIQASHVGIGISGREGLQAARISDYSIAQFRFLQKLLFVHGRWNYMRTGKYVLATFWKEILFFLVQAHFQRYNGYSGTSLYESASLTVFNSAFTSLPVILLGIFEKDLRAETLMKVPELYTFGQRNLGFSFPQYFAWMIMGVAGSFVIWYFTWAVYDKAQFNDDTNVFAMGMVSFTVAVVFINIKLLILEVHTKTIITFGGCLVSVAGWFIWMLAISGVYPKHIGLYVVRRSFLDNFGRTLQWWTTVLVELAVLVVIDLVVQSIRRVYFPRDQDLMQRIEKDGNVDKVFNPKSLEDGDADGQQEDAAVRRSESRPQRFTPPAEERESPIEAPRRAH</sequence>
<dbReference type="GO" id="GO:0005886">
    <property type="term" value="C:plasma membrane"/>
    <property type="evidence" value="ECO:0007669"/>
    <property type="project" value="TreeGrafter"/>
</dbReference>
<dbReference type="InterPro" id="IPR023299">
    <property type="entry name" value="ATPase_P-typ_cyto_dom_N"/>
</dbReference>
<feature type="compositionally biased region" description="Polar residues" evidence="18">
    <location>
        <begin position="1011"/>
        <end position="1027"/>
    </location>
</feature>
<keyword evidence="23" id="KW-1185">Reference proteome</keyword>
<keyword evidence="10 17" id="KW-1133">Transmembrane helix</keyword>
<feature type="binding site" evidence="15">
    <location>
        <position position="740"/>
    </location>
    <ligand>
        <name>ATP</name>
        <dbReference type="ChEBI" id="CHEBI:30616"/>
    </ligand>
</feature>
<feature type="binding site" evidence="15">
    <location>
        <position position="1122"/>
    </location>
    <ligand>
        <name>ATP</name>
        <dbReference type="ChEBI" id="CHEBI:30616"/>
    </ligand>
</feature>
<evidence type="ECO:0000256" key="13">
    <source>
        <dbReference type="ARBA" id="ARBA00049128"/>
    </source>
</evidence>
<evidence type="ECO:0000256" key="4">
    <source>
        <dbReference type="ARBA" id="ARBA00022692"/>
    </source>
</evidence>
<evidence type="ECO:0000256" key="17">
    <source>
        <dbReference type="RuleBase" id="RU362033"/>
    </source>
</evidence>
<evidence type="ECO:0000256" key="8">
    <source>
        <dbReference type="ARBA" id="ARBA00022842"/>
    </source>
</evidence>
<feature type="domain" description="P-type ATPase C-terminal" evidence="21">
    <location>
        <begin position="1343"/>
        <end position="1593"/>
    </location>
</feature>
<dbReference type="Gene3D" id="3.40.1110.10">
    <property type="entry name" value="Calcium-transporting ATPase, cytoplasmic domain N"/>
    <property type="match status" value="1"/>
</dbReference>
<feature type="region of interest" description="Disordered" evidence="18">
    <location>
        <begin position="1009"/>
        <end position="1087"/>
    </location>
</feature>
<evidence type="ECO:0000259" key="21">
    <source>
        <dbReference type="Pfam" id="PF16212"/>
    </source>
</evidence>
<dbReference type="GO" id="GO:0000287">
    <property type="term" value="F:magnesium ion binding"/>
    <property type="evidence" value="ECO:0007669"/>
    <property type="project" value="UniProtKB-UniRule"/>
</dbReference>
<dbReference type="GO" id="GO:0005802">
    <property type="term" value="C:trans-Golgi network"/>
    <property type="evidence" value="ECO:0007669"/>
    <property type="project" value="TreeGrafter"/>
</dbReference>
<evidence type="ECO:0000256" key="10">
    <source>
        <dbReference type="ARBA" id="ARBA00022989"/>
    </source>
</evidence>
<evidence type="ECO:0000256" key="18">
    <source>
        <dbReference type="SAM" id="MobiDB-lite"/>
    </source>
</evidence>
<keyword evidence="7 15" id="KW-0067">ATP-binding</keyword>
<evidence type="ECO:0000256" key="16">
    <source>
        <dbReference type="PIRSR" id="PIRSR606539-3"/>
    </source>
</evidence>
<keyword evidence="9 17" id="KW-1278">Translocase</keyword>
<dbReference type="InterPro" id="IPR008250">
    <property type="entry name" value="ATPase_P-typ_transduc_dom_A_sf"/>
</dbReference>
<feature type="compositionally biased region" description="Basic and acidic residues" evidence="18">
    <location>
        <begin position="449"/>
        <end position="460"/>
    </location>
</feature>
<feature type="compositionally biased region" description="Basic and acidic residues" evidence="18">
    <location>
        <begin position="1629"/>
        <end position="1638"/>
    </location>
</feature>
<dbReference type="InterPro" id="IPR023214">
    <property type="entry name" value="HAD_sf"/>
</dbReference>
<dbReference type="NCBIfam" id="TIGR01494">
    <property type="entry name" value="ATPase_P-type"/>
    <property type="match status" value="1"/>
</dbReference>
<dbReference type="SUPFAM" id="SSF56784">
    <property type="entry name" value="HAD-like"/>
    <property type="match status" value="1"/>
</dbReference>
<evidence type="ECO:0000259" key="20">
    <source>
        <dbReference type="Pfam" id="PF16209"/>
    </source>
</evidence>
<comment type="catalytic activity">
    <reaction evidence="12 17">
        <text>ATP + H2O + phospholipidSide 1 = ADP + phosphate + phospholipidSide 2.</text>
        <dbReference type="EC" id="7.6.2.1"/>
    </reaction>
</comment>
<evidence type="ECO:0000256" key="1">
    <source>
        <dbReference type="ARBA" id="ARBA00004141"/>
    </source>
</evidence>
<feature type="binding site" evidence="15">
    <location>
        <position position="1203"/>
    </location>
    <ligand>
        <name>ATP</name>
        <dbReference type="ChEBI" id="CHEBI:30616"/>
    </ligand>
</feature>
<comment type="catalytic activity">
    <reaction evidence="13">
        <text>a 1,2-diacyl-sn-glycero-3-phosphoethanolamine(out) + ATP + H2O = a 1,2-diacyl-sn-glycero-3-phosphoethanolamine(in) + ADP + phosphate + H(+)</text>
        <dbReference type="Rhea" id="RHEA:66132"/>
        <dbReference type="ChEBI" id="CHEBI:15377"/>
        <dbReference type="ChEBI" id="CHEBI:15378"/>
        <dbReference type="ChEBI" id="CHEBI:30616"/>
        <dbReference type="ChEBI" id="CHEBI:43474"/>
        <dbReference type="ChEBI" id="CHEBI:64612"/>
        <dbReference type="ChEBI" id="CHEBI:456216"/>
    </reaction>
    <physiologicalReaction direction="left-to-right" evidence="13">
        <dbReference type="Rhea" id="RHEA:66133"/>
    </physiologicalReaction>
</comment>
<comment type="cofactor">
    <cofactor evidence="16">
        <name>Mg(2+)</name>
        <dbReference type="ChEBI" id="CHEBI:18420"/>
    </cofactor>
</comment>
<feature type="binding site" evidence="16">
    <location>
        <position position="1321"/>
    </location>
    <ligand>
        <name>Mg(2+)</name>
        <dbReference type="ChEBI" id="CHEBI:18420"/>
    </ligand>
</feature>
<feature type="compositionally biased region" description="Polar residues" evidence="18">
    <location>
        <begin position="794"/>
        <end position="803"/>
    </location>
</feature>
<protein>
    <recommendedName>
        <fullName evidence="17">Phospholipid-transporting ATPase</fullName>
        <ecNumber evidence="17">7.6.2.1</ecNumber>
    </recommendedName>
</protein>
<dbReference type="GO" id="GO:0032456">
    <property type="term" value="P:endocytic recycling"/>
    <property type="evidence" value="ECO:0007669"/>
    <property type="project" value="TreeGrafter"/>
</dbReference>
<accession>A0A8H4L4U8</accession>
<keyword evidence="8 16" id="KW-0460">Magnesium</keyword>
<dbReference type="FunFam" id="3.40.1110.10:FF:000090">
    <property type="entry name" value="Phospholipid-transporting ATPase"/>
    <property type="match status" value="1"/>
</dbReference>
<dbReference type="FunFam" id="3.40.50.1000:FF:000172">
    <property type="entry name" value="Phospholipid-transporting ATPase"/>
    <property type="match status" value="1"/>
</dbReference>
<keyword evidence="6 15" id="KW-0547">Nucleotide-binding</keyword>
<dbReference type="OrthoDB" id="377733at2759"/>
<evidence type="ECO:0000256" key="12">
    <source>
        <dbReference type="ARBA" id="ARBA00034036"/>
    </source>
</evidence>
<dbReference type="GO" id="GO:0140326">
    <property type="term" value="F:ATPase-coupled intramembrane lipid transporter activity"/>
    <property type="evidence" value="ECO:0007669"/>
    <property type="project" value="UniProtKB-EC"/>
</dbReference>
<feature type="region of interest" description="Disordered" evidence="18">
    <location>
        <begin position="104"/>
        <end position="220"/>
    </location>
</feature>
<dbReference type="SUPFAM" id="SSF81660">
    <property type="entry name" value="Metal cation-transporting ATPase, ATP-binding domain N"/>
    <property type="match status" value="1"/>
</dbReference>
<feature type="compositionally biased region" description="Basic and acidic residues" evidence="18">
    <location>
        <begin position="139"/>
        <end position="152"/>
    </location>
</feature>
<dbReference type="PANTHER" id="PTHR24092:SF174">
    <property type="entry name" value="PHOSPHOLIPID-TRANSPORTING ATPASE DNF3-RELATED"/>
    <property type="match status" value="1"/>
</dbReference>
<feature type="region of interest" description="Disordered" evidence="18">
    <location>
        <begin position="778"/>
        <end position="831"/>
    </location>
</feature>
<evidence type="ECO:0000256" key="2">
    <source>
        <dbReference type="ARBA" id="ARBA00004308"/>
    </source>
</evidence>
<comment type="similarity">
    <text evidence="3 17">Belongs to the cation transport ATPase (P-type) (TC 3.A.3) family. Type IV subfamily.</text>
</comment>
<dbReference type="GO" id="GO:0045332">
    <property type="term" value="P:phospholipid translocation"/>
    <property type="evidence" value="ECO:0007669"/>
    <property type="project" value="TreeGrafter"/>
</dbReference>
<evidence type="ECO:0000256" key="7">
    <source>
        <dbReference type="ARBA" id="ARBA00022840"/>
    </source>
</evidence>
<feature type="binding site" evidence="15">
    <location>
        <position position="1321"/>
    </location>
    <ligand>
        <name>ATP</name>
        <dbReference type="ChEBI" id="CHEBI:30616"/>
    </ligand>
</feature>
<dbReference type="InterPro" id="IPR036412">
    <property type="entry name" value="HAD-like_sf"/>
</dbReference>
<dbReference type="Proteomes" id="UP000554235">
    <property type="component" value="Unassembled WGS sequence"/>
</dbReference>
<feature type="binding site" evidence="16">
    <location>
        <position position="741"/>
    </location>
    <ligand>
        <name>Mg(2+)</name>
        <dbReference type="ChEBI" id="CHEBI:18420"/>
    </ligand>
</feature>
<feature type="transmembrane region" description="Helical" evidence="17">
    <location>
        <begin position="633"/>
        <end position="655"/>
    </location>
</feature>
<comment type="subcellular location">
    <subcellularLocation>
        <location evidence="2">Endomembrane system</location>
    </subcellularLocation>
    <subcellularLocation>
        <location evidence="1 17">Membrane</location>
        <topology evidence="1 17">Multi-pass membrane protein</topology>
    </subcellularLocation>
</comment>
<dbReference type="SUPFAM" id="SSF81665">
    <property type="entry name" value="Calcium ATPase, transmembrane domain M"/>
    <property type="match status" value="1"/>
</dbReference>
<dbReference type="PRINTS" id="PR00119">
    <property type="entry name" value="CATATPASE"/>
</dbReference>
<name>A0A8H4L4U8_9HYPO</name>
<evidence type="ECO:0000256" key="14">
    <source>
        <dbReference type="PIRSR" id="PIRSR606539-1"/>
    </source>
</evidence>
<feature type="binding site" evidence="16">
    <location>
        <position position="739"/>
    </location>
    <ligand>
        <name>Mg(2+)</name>
        <dbReference type="ChEBI" id="CHEBI:18420"/>
    </ligand>
</feature>
<dbReference type="NCBIfam" id="TIGR01652">
    <property type="entry name" value="ATPase-Plipid"/>
    <property type="match status" value="2"/>
</dbReference>